<protein>
    <submittedName>
        <fullName evidence="2">Uncharacterized protein</fullName>
    </submittedName>
</protein>
<proteinExistence type="predicted"/>
<feature type="compositionally biased region" description="Basic residues" evidence="1">
    <location>
        <begin position="1"/>
        <end position="10"/>
    </location>
</feature>
<sequence length="601" mass="66058">MKKKQVRKTTKNSPAKSVKDGKSIIKTGVNPNVKNGEKSSDDGSITASDPDAHMIDEVTVSAPAGLERNSQLVYAEHDSDDDNAEADEYFTGGVQSKGVPSIFNDYSIMIHPLASGARDFLDRKGDRGIFGHKKNAGEPTIEQLLIDFKVNNKEEITQMPYYANDFLYCKWYRMLPLNRLITLRRYPYPTYDNLEFSERKNIRPVAQAVTYFGEPTDNNLSDILKINGKINWKAVSSQIWDAQAQSQPGLEESAKVNKIGQLGRLSGTGRVAGALNATSKTANNLTSTVNNNYVGIGKYLSAITGKGDITGRQNASISAARASMDFSYTHKVYGPVNVVKDTMTRDTGIGGEFKFTLVFDYQLKSYSNMNPKLVMLDLINNLLALTFFHAKWWGGANRFMPATQKQFGFLGDASKFYSGDYGGYFGSIMDQFKSAFSVVGDAFKQLMGGILSGDLNAIKGVLGKGFGTIMDMRSAQSRPQSVAVHSLVSGAPVGEYHMVIGNPYNPIASVGNLIMESFDITFPDGTLGFDDFPDTLRLRVNMKKARALDSGDWQSMLALGYGRTYVPEKGIINKDGSKPVIDMSKRKKTRAKTAQEAGIEY</sequence>
<organism evidence="2">
    <name type="scientific">Ackermannviridae sp</name>
    <dbReference type="NCBI Taxonomy" id="2831612"/>
    <lineage>
        <taxon>Viruses</taxon>
        <taxon>Duplodnaviria</taxon>
        <taxon>Heunggongvirae</taxon>
        <taxon>Uroviricota</taxon>
        <taxon>Caudoviricetes</taxon>
        <taxon>Pantevenvirales</taxon>
        <taxon>Ackermannviridae</taxon>
    </lineage>
</organism>
<evidence type="ECO:0000313" key="2">
    <source>
        <dbReference type="EMBL" id="DAG97950.1"/>
    </source>
</evidence>
<reference evidence="2" key="1">
    <citation type="journal article" date="2021" name="Proc. Natl. Acad. Sci. U.S.A.">
        <title>A Catalog of Tens of Thousands of Viruses from Human Metagenomes Reveals Hidden Associations with Chronic Diseases.</title>
        <authorList>
            <person name="Tisza M.J."/>
            <person name="Buck C.B."/>
        </authorList>
    </citation>
    <scope>NUCLEOTIDE SEQUENCE</scope>
    <source>
        <strain evidence="2">CtASH1</strain>
    </source>
</reference>
<name>A0A8S5VTX3_9CAUD</name>
<dbReference type="EMBL" id="BK035393">
    <property type="protein sequence ID" value="DAG97950.1"/>
    <property type="molecule type" value="Genomic_DNA"/>
</dbReference>
<evidence type="ECO:0000256" key="1">
    <source>
        <dbReference type="SAM" id="MobiDB-lite"/>
    </source>
</evidence>
<feature type="region of interest" description="Disordered" evidence="1">
    <location>
        <begin position="1"/>
        <end position="51"/>
    </location>
</feature>
<accession>A0A8S5VTX3</accession>